<evidence type="ECO:0000256" key="3">
    <source>
        <dbReference type="ARBA" id="ARBA00022679"/>
    </source>
</evidence>
<dbReference type="Gene3D" id="3.90.550.10">
    <property type="entry name" value="Spore Coat Polysaccharide Biosynthesis Protein SpsA, Chain A"/>
    <property type="match status" value="2"/>
</dbReference>
<evidence type="ECO:0000256" key="5">
    <source>
        <dbReference type="ARBA" id="ARBA00022734"/>
    </source>
</evidence>
<keyword evidence="8 11" id="KW-0333">Golgi apparatus</keyword>
<comment type="subcellular location">
    <subcellularLocation>
        <location evidence="1 11">Golgi apparatus membrane</location>
        <topology evidence="1 11">Single-pass type II membrane protein</topology>
    </subcellularLocation>
</comment>
<dbReference type="CDD" id="cd23459">
    <property type="entry name" value="beta-trefoil_Ricin_Pgant1-like"/>
    <property type="match status" value="1"/>
</dbReference>
<evidence type="ECO:0000256" key="8">
    <source>
        <dbReference type="ARBA" id="ARBA00023034"/>
    </source>
</evidence>
<comment type="similarity">
    <text evidence="2 11">Belongs to the glycosyltransferase 2 family. GalNAc-T subfamily.</text>
</comment>
<evidence type="ECO:0000256" key="1">
    <source>
        <dbReference type="ARBA" id="ARBA00004323"/>
    </source>
</evidence>
<dbReference type="InterPro" id="IPR035992">
    <property type="entry name" value="Ricin_B-like_lectins"/>
</dbReference>
<evidence type="ECO:0000256" key="11">
    <source>
        <dbReference type="RuleBase" id="RU361242"/>
    </source>
</evidence>
<dbReference type="InterPro" id="IPR000772">
    <property type="entry name" value="Ricin_B_lectin"/>
</dbReference>
<dbReference type="PROSITE" id="PS51257">
    <property type="entry name" value="PROKAR_LIPOPROTEIN"/>
    <property type="match status" value="1"/>
</dbReference>
<dbReference type="OrthoDB" id="6119243at2759"/>
<keyword evidence="7" id="KW-1133">Transmembrane helix</keyword>
<proteinExistence type="inferred from homology"/>
<accession>A0A1W0XDD4</accession>
<dbReference type="EMBL" id="MTYJ01000003">
    <property type="protein sequence ID" value="OQV25408.1"/>
    <property type="molecule type" value="Genomic_DNA"/>
</dbReference>
<dbReference type="GO" id="GO:0000139">
    <property type="term" value="C:Golgi membrane"/>
    <property type="evidence" value="ECO:0007669"/>
    <property type="project" value="UniProtKB-SubCell"/>
</dbReference>
<comment type="cofactor">
    <cofactor evidence="11">
        <name>Mn(2+)</name>
        <dbReference type="ChEBI" id="CHEBI:29035"/>
    </cofactor>
</comment>
<evidence type="ECO:0000256" key="10">
    <source>
        <dbReference type="ARBA" id="ARBA00023157"/>
    </source>
</evidence>
<evidence type="ECO:0000256" key="2">
    <source>
        <dbReference type="ARBA" id="ARBA00005680"/>
    </source>
</evidence>
<dbReference type="Pfam" id="PF02709">
    <property type="entry name" value="Glyco_transf_7C"/>
    <property type="match status" value="1"/>
</dbReference>
<evidence type="ECO:0000256" key="4">
    <source>
        <dbReference type="ARBA" id="ARBA00022692"/>
    </source>
</evidence>
<keyword evidence="11" id="KW-0464">Manganese</keyword>
<comment type="caution">
    <text evidence="13">The sequence shown here is derived from an EMBL/GenBank/DDBJ whole genome shotgun (WGS) entry which is preliminary data.</text>
</comment>
<gene>
    <name evidence="13" type="ORF">BV898_01085</name>
</gene>
<dbReference type="UniPathway" id="UPA00378"/>
<dbReference type="InterPro" id="IPR027791">
    <property type="entry name" value="Galactosyl_T_C"/>
</dbReference>
<dbReference type="PANTHER" id="PTHR11675:SF43">
    <property type="entry name" value="POLYPEPTIDE N-ACETYLGALACTOSAMINYLTRANSFERASE 1"/>
    <property type="match status" value="1"/>
</dbReference>
<dbReference type="PROSITE" id="PS50231">
    <property type="entry name" value="RICIN_B_LECTIN"/>
    <property type="match status" value="1"/>
</dbReference>
<keyword evidence="11" id="KW-0328">Glycosyltransferase</keyword>
<dbReference type="CDD" id="cd02510">
    <property type="entry name" value="pp-GalNAc-T"/>
    <property type="match status" value="1"/>
</dbReference>
<sequence>MVSHARRKIFLPRITLSRLLGLVILLSAACAFILLAGLLDAPIRGSSGHSAAVGERRGGSRGKRYADYQVRSDKVEASAPGENGAGVMLRGEELNRSEILFKKEAFNIIASDMISLQRSIPDIRDPKCKELQYDVDLPSASVVIIFHNEAWSSLLRTVWSVLNRSPPEYLREIILLDDKSDREELGEKLEKYLAENFDPNVVRLVRCKERQGLISARVRGAEAAVGDVLIFLDSHCEANVGWLEPILSHIKHNPKTMVCPMIDHISDQSIGYSSSGDSSTGGFWWSLHFKWISQQASEIKRRKSNVEPYRLEPLLQRIKDNPKHMLCPNVDAINDKSMSYSLNGGSASGAFTWSLHFTWESVKDDPRRKLSTDPIRSPTMAGGLFAAGRKWFFEVGAYDPGMDVWGGENLEISFRVWMCHGALEFIPCSRVGHIFRSSHPYTFTGRDGVKNKDTHGINSARLAEVWMDDYKRLFYFHRQELYKQRDQLGDLTERKALREKLKCNNFKWYLDNVIPEKFIPDEDVQVYGQAKNPQSGLCLDMLGKDEKNILNIGVYGCQGKSTAQMFSLSKAGEIRREEYCADVSAHATDGSHVKMYPCHGKETQKWTFVQDGQIKHTESGMCMDAVGLKNGDDIKVYKCDDSAVSQKWNFDHSMYVLED</sequence>
<reference evidence="14" key="1">
    <citation type="submission" date="2017-01" db="EMBL/GenBank/DDBJ databases">
        <title>Comparative genomics of anhydrobiosis in the tardigrade Hypsibius dujardini.</title>
        <authorList>
            <person name="Yoshida Y."/>
            <person name="Koutsovoulos G."/>
            <person name="Laetsch D."/>
            <person name="Stevens L."/>
            <person name="Kumar S."/>
            <person name="Horikawa D."/>
            <person name="Ishino K."/>
            <person name="Komine S."/>
            <person name="Tomita M."/>
            <person name="Blaxter M."/>
            <person name="Arakawa K."/>
        </authorList>
    </citation>
    <scope>NUCLEOTIDE SEQUENCE [LARGE SCALE GENOMIC DNA]</scope>
    <source>
        <strain evidence="14">Z151</strain>
    </source>
</reference>
<dbReference type="InterPro" id="IPR045885">
    <property type="entry name" value="GalNAc-T"/>
</dbReference>
<evidence type="ECO:0000256" key="9">
    <source>
        <dbReference type="ARBA" id="ARBA00023136"/>
    </source>
</evidence>
<feature type="domain" description="Ricin B lectin" evidence="12">
    <location>
        <begin position="524"/>
        <end position="651"/>
    </location>
</feature>
<dbReference type="InterPro" id="IPR029044">
    <property type="entry name" value="Nucleotide-diphossugar_trans"/>
</dbReference>
<keyword evidence="5 11" id="KW-0430">Lectin</keyword>
<name>A0A1W0XDD4_HYPEX</name>
<dbReference type="GO" id="GO:0006493">
    <property type="term" value="P:protein O-linked glycosylation"/>
    <property type="evidence" value="ECO:0007669"/>
    <property type="project" value="TreeGrafter"/>
</dbReference>
<keyword evidence="14" id="KW-1185">Reference proteome</keyword>
<dbReference type="Gene3D" id="2.80.10.50">
    <property type="match status" value="1"/>
</dbReference>
<keyword evidence="3 11" id="KW-0808">Transferase</keyword>
<comment type="pathway">
    <text evidence="11">Protein modification; protein glycosylation.</text>
</comment>
<dbReference type="GO" id="GO:0004653">
    <property type="term" value="F:polypeptide N-acetylgalactosaminyltransferase activity"/>
    <property type="evidence" value="ECO:0007669"/>
    <property type="project" value="TreeGrafter"/>
</dbReference>
<evidence type="ECO:0000313" key="14">
    <source>
        <dbReference type="Proteomes" id="UP000192578"/>
    </source>
</evidence>
<organism evidence="13 14">
    <name type="scientific">Hypsibius exemplaris</name>
    <name type="common">Freshwater tardigrade</name>
    <dbReference type="NCBI Taxonomy" id="2072580"/>
    <lineage>
        <taxon>Eukaryota</taxon>
        <taxon>Metazoa</taxon>
        <taxon>Ecdysozoa</taxon>
        <taxon>Tardigrada</taxon>
        <taxon>Eutardigrada</taxon>
        <taxon>Parachela</taxon>
        <taxon>Hypsibioidea</taxon>
        <taxon>Hypsibiidae</taxon>
        <taxon>Hypsibius</taxon>
    </lineage>
</organism>
<evidence type="ECO:0000256" key="7">
    <source>
        <dbReference type="ARBA" id="ARBA00022989"/>
    </source>
</evidence>
<evidence type="ECO:0000256" key="6">
    <source>
        <dbReference type="ARBA" id="ARBA00022968"/>
    </source>
</evidence>
<protein>
    <recommendedName>
        <fullName evidence="11">Polypeptide N-acetylgalactosaminyltransferase</fullName>
        <ecNumber evidence="11">2.4.1.-</ecNumber>
    </recommendedName>
    <alternativeName>
        <fullName evidence="11">Protein-UDP acetylgalactosaminyltransferase</fullName>
    </alternativeName>
</protein>
<dbReference type="SUPFAM" id="SSF53448">
    <property type="entry name" value="Nucleotide-diphospho-sugar transferases"/>
    <property type="match status" value="2"/>
</dbReference>
<dbReference type="EC" id="2.4.1.-" evidence="11"/>
<dbReference type="Pfam" id="PF00652">
    <property type="entry name" value="Ricin_B_lectin"/>
    <property type="match status" value="1"/>
</dbReference>
<keyword evidence="10 11" id="KW-1015">Disulfide bond</keyword>
<dbReference type="Proteomes" id="UP000192578">
    <property type="component" value="Unassembled WGS sequence"/>
</dbReference>
<dbReference type="PANTHER" id="PTHR11675">
    <property type="entry name" value="N-ACETYLGALACTOSAMINYLTRANSFERASE"/>
    <property type="match status" value="1"/>
</dbReference>
<dbReference type="Pfam" id="PF00535">
    <property type="entry name" value="Glycos_transf_2"/>
    <property type="match status" value="1"/>
</dbReference>
<dbReference type="SMART" id="SM00458">
    <property type="entry name" value="RICIN"/>
    <property type="match status" value="1"/>
</dbReference>
<dbReference type="GO" id="GO:0030246">
    <property type="term" value="F:carbohydrate binding"/>
    <property type="evidence" value="ECO:0007669"/>
    <property type="project" value="UniProtKB-KW"/>
</dbReference>
<evidence type="ECO:0000259" key="12">
    <source>
        <dbReference type="SMART" id="SM00458"/>
    </source>
</evidence>
<dbReference type="SUPFAM" id="SSF50370">
    <property type="entry name" value="Ricin B-like lectins"/>
    <property type="match status" value="1"/>
</dbReference>
<dbReference type="AlphaFoldDB" id="A0A1W0XDD4"/>
<dbReference type="InterPro" id="IPR001173">
    <property type="entry name" value="Glyco_trans_2-like"/>
</dbReference>
<keyword evidence="4" id="KW-0812">Transmembrane</keyword>
<keyword evidence="6" id="KW-0735">Signal-anchor</keyword>
<keyword evidence="9" id="KW-0472">Membrane</keyword>
<evidence type="ECO:0000313" key="13">
    <source>
        <dbReference type="EMBL" id="OQV25408.1"/>
    </source>
</evidence>